<dbReference type="PANTHER" id="PTHR23235">
    <property type="entry name" value="KRUEPPEL-LIKE TRANSCRIPTION FACTOR"/>
    <property type="match status" value="1"/>
</dbReference>
<dbReference type="GO" id="GO:0000978">
    <property type="term" value="F:RNA polymerase II cis-regulatory region sequence-specific DNA binding"/>
    <property type="evidence" value="ECO:0007669"/>
    <property type="project" value="TreeGrafter"/>
</dbReference>
<dbReference type="PROSITE" id="PS50157">
    <property type="entry name" value="ZINC_FINGER_C2H2_2"/>
    <property type="match status" value="2"/>
</dbReference>
<evidence type="ECO:0000313" key="9">
    <source>
        <dbReference type="EMBL" id="NXJ11246.1"/>
    </source>
</evidence>
<dbReference type="Pfam" id="PF00096">
    <property type="entry name" value="zf-C2H2"/>
    <property type="match status" value="1"/>
</dbReference>
<evidence type="ECO:0000256" key="3">
    <source>
        <dbReference type="ARBA" id="ARBA00022771"/>
    </source>
</evidence>
<evidence type="ECO:0000313" key="10">
    <source>
        <dbReference type="Proteomes" id="UP000522663"/>
    </source>
</evidence>
<evidence type="ECO:0000256" key="7">
    <source>
        <dbReference type="SAM" id="MobiDB-lite"/>
    </source>
</evidence>
<dbReference type="OrthoDB" id="8922241at2759"/>
<feature type="non-terminal residue" evidence="9">
    <location>
        <position position="1"/>
    </location>
</feature>
<keyword evidence="2" id="KW-0677">Repeat</keyword>
<evidence type="ECO:0000256" key="1">
    <source>
        <dbReference type="ARBA" id="ARBA00022723"/>
    </source>
</evidence>
<dbReference type="PROSITE" id="PS00028">
    <property type="entry name" value="ZINC_FINGER_C2H2_1"/>
    <property type="match status" value="1"/>
</dbReference>
<feature type="domain" description="C2H2-type" evidence="8">
    <location>
        <begin position="1"/>
        <end position="17"/>
    </location>
</feature>
<dbReference type="PANTHER" id="PTHR23235:SF142">
    <property type="entry name" value="ZINC FINGER PROTEIN 384"/>
    <property type="match status" value="1"/>
</dbReference>
<dbReference type="InterPro" id="IPR036236">
    <property type="entry name" value="Znf_C2H2_sf"/>
</dbReference>
<dbReference type="GO" id="GO:0008270">
    <property type="term" value="F:zinc ion binding"/>
    <property type="evidence" value="ECO:0007669"/>
    <property type="project" value="UniProtKB-KW"/>
</dbReference>
<gene>
    <name evidence="9" type="primary">Zo84</name>
    <name evidence="9" type="ORF">ODOGUJ_R15316</name>
</gene>
<dbReference type="FunFam" id="3.30.160.60:FF:002343">
    <property type="entry name" value="Zinc finger protein 33A"/>
    <property type="match status" value="1"/>
</dbReference>
<keyword evidence="4" id="KW-0862">Zinc</keyword>
<dbReference type="Proteomes" id="UP000522663">
    <property type="component" value="Unassembled WGS sequence"/>
</dbReference>
<protein>
    <submittedName>
        <fullName evidence="9">ZO84 protein</fullName>
    </submittedName>
</protein>
<keyword evidence="3 6" id="KW-0863">Zinc-finger</keyword>
<accession>A0A7K9YMF6</accession>
<keyword evidence="10" id="KW-1185">Reference proteome</keyword>
<evidence type="ECO:0000259" key="8">
    <source>
        <dbReference type="PROSITE" id="PS50157"/>
    </source>
</evidence>
<evidence type="ECO:0000256" key="2">
    <source>
        <dbReference type="ARBA" id="ARBA00022737"/>
    </source>
</evidence>
<dbReference type="AlphaFoldDB" id="A0A7K9YMF6"/>
<feature type="region of interest" description="Disordered" evidence="7">
    <location>
        <begin position="31"/>
        <end position="80"/>
    </location>
</feature>
<sequence>QRSELTIHRRVHTGEKPYKCGVCGKCFSRSSHLNRHRRTHAGDKGSAGDDTAPPSFPGTAAPPQPPPRNPLPLSPLELPW</sequence>
<comment type="caution">
    <text evidence="9">The sequence shown here is derived from an EMBL/GenBank/DDBJ whole genome shotgun (WGS) entry which is preliminary data.</text>
</comment>
<keyword evidence="1" id="KW-0479">Metal-binding</keyword>
<reference evidence="9 10" key="1">
    <citation type="submission" date="2019-09" db="EMBL/GenBank/DDBJ databases">
        <title>Bird 10,000 Genomes (B10K) Project - Family phase.</title>
        <authorList>
            <person name="Zhang G."/>
        </authorList>
    </citation>
    <scope>NUCLEOTIDE SEQUENCE [LARGE SCALE GENOMIC DNA]</scope>
    <source>
        <strain evidence="9">B10K-DU-001-53</strain>
        <tissue evidence="9">Muscle</tissue>
    </source>
</reference>
<evidence type="ECO:0000256" key="5">
    <source>
        <dbReference type="ARBA" id="ARBA00023242"/>
    </source>
</evidence>
<dbReference type="GO" id="GO:0000981">
    <property type="term" value="F:DNA-binding transcription factor activity, RNA polymerase II-specific"/>
    <property type="evidence" value="ECO:0007669"/>
    <property type="project" value="TreeGrafter"/>
</dbReference>
<dbReference type="SUPFAM" id="SSF57667">
    <property type="entry name" value="beta-beta-alpha zinc fingers"/>
    <property type="match status" value="1"/>
</dbReference>
<evidence type="ECO:0000256" key="6">
    <source>
        <dbReference type="PROSITE-ProRule" id="PRU00042"/>
    </source>
</evidence>
<feature type="domain" description="C2H2-type" evidence="8">
    <location>
        <begin position="18"/>
        <end position="45"/>
    </location>
</feature>
<proteinExistence type="predicted"/>
<evidence type="ECO:0000256" key="4">
    <source>
        <dbReference type="ARBA" id="ARBA00022833"/>
    </source>
</evidence>
<organism evidence="9 10">
    <name type="scientific">Odontophorus gujanensis</name>
    <name type="common">marbled wood quail</name>
    <dbReference type="NCBI Taxonomy" id="886794"/>
    <lineage>
        <taxon>Eukaryota</taxon>
        <taxon>Metazoa</taxon>
        <taxon>Chordata</taxon>
        <taxon>Craniata</taxon>
        <taxon>Vertebrata</taxon>
        <taxon>Euteleostomi</taxon>
        <taxon>Archelosauria</taxon>
        <taxon>Archosauria</taxon>
        <taxon>Dinosauria</taxon>
        <taxon>Saurischia</taxon>
        <taxon>Theropoda</taxon>
        <taxon>Coelurosauria</taxon>
        <taxon>Aves</taxon>
        <taxon>Neognathae</taxon>
        <taxon>Galloanserae</taxon>
        <taxon>Galliformes</taxon>
        <taxon>Odontophoridae</taxon>
        <taxon>Odontophorus</taxon>
    </lineage>
</organism>
<keyword evidence="5" id="KW-0539">Nucleus</keyword>
<dbReference type="InterPro" id="IPR013087">
    <property type="entry name" value="Znf_C2H2_type"/>
</dbReference>
<name>A0A7K9YMF6_9GALL</name>
<dbReference type="EMBL" id="VXAB01008376">
    <property type="protein sequence ID" value="NXJ11246.1"/>
    <property type="molecule type" value="Genomic_DNA"/>
</dbReference>
<feature type="compositionally biased region" description="Pro residues" evidence="7">
    <location>
        <begin position="54"/>
        <end position="73"/>
    </location>
</feature>
<dbReference type="Gene3D" id="3.30.160.60">
    <property type="entry name" value="Classic Zinc Finger"/>
    <property type="match status" value="2"/>
</dbReference>
<feature type="non-terminal residue" evidence="9">
    <location>
        <position position="80"/>
    </location>
</feature>
<dbReference type="SMART" id="SM00355">
    <property type="entry name" value="ZnF_C2H2"/>
    <property type="match status" value="1"/>
</dbReference>